<gene>
    <name evidence="1" type="ORF">FM996_13720</name>
</gene>
<dbReference type="Proteomes" id="UP000316781">
    <property type="component" value="Unassembled WGS sequence"/>
</dbReference>
<comment type="caution">
    <text evidence="1">The sequence shown here is derived from an EMBL/GenBank/DDBJ whole genome shotgun (WGS) entry which is preliminary data.</text>
</comment>
<accession>A0A549SNZ1</accession>
<sequence>MNIPEAFSDLAERFMFEVEEDIPEGQDYVAYAIGHLDDRQKKDAERFIDGLLCQELSDRELIDIWFRAGARMGFAKDADYRVVLIEVRRRLRGD</sequence>
<evidence type="ECO:0000313" key="1">
    <source>
        <dbReference type="EMBL" id="TRL31331.1"/>
    </source>
</evidence>
<protein>
    <recommendedName>
        <fullName evidence="3">CdiI immunity protein domain-containing protein</fullName>
    </recommendedName>
</protein>
<organism evidence="1 2">
    <name type="scientific">Methylosinus sporium</name>
    <dbReference type="NCBI Taxonomy" id="428"/>
    <lineage>
        <taxon>Bacteria</taxon>
        <taxon>Pseudomonadati</taxon>
        <taxon>Pseudomonadota</taxon>
        <taxon>Alphaproteobacteria</taxon>
        <taxon>Hyphomicrobiales</taxon>
        <taxon>Methylocystaceae</taxon>
        <taxon>Methylosinus</taxon>
    </lineage>
</organism>
<reference evidence="1 2" key="1">
    <citation type="submission" date="2019-07" db="EMBL/GenBank/DDBJ databases">
        <title>Ln-dependent methylotrophs.</title>
        <authorList>
            <person name="Tani A."/>
        </authorList>
    </citation>
    <scope>NUCLEOTIDE SEQUENCE [LARGE SCALE GENOMIC DNA]</scope>
    <source>
        <strain evidence="1 2">SM89A</strain>
    </source>
</reference>
<evidence type="ECO:0008006" key="3">
    <source>
        <dbReference type="Google" id="ProtNLM"/>
    </source>
</evidence>
<dbReference type="EMBL" id="VJMF01000057">
    <property type="protein sequence ID" value="TRL31331.1"/>
    <property type="molecule type" value="Genomic_DNA"/>
</dbReference>
<proteinExistence type="predicted"/>
<dbReference type="AlphaFoldDB" id="A0A549SNZ1"/>
<name>A0A549SNZ1_METSR</name>
<evidence type="ECO:0000313" key="2">
    <source>
        <dbReference type="Proteomes" id="UP000316781"/>
    </source>
</evidence>
<dbReference type="RefSeq" id="WP_142863480.1">
    <property type="nucleotide sequence ID" value="NZ_VJMF01000057.1"/>
</dbReference>